<organism evidence="2 3">
    <name type="scientific">Legionella wadsworthii</name>
    <dbReference type="NCBI Taxonomy" id="28088"/>
    <lineage>
        <taxon>Bacteria</taxon>
        <taxon>Pseudomonadati</taxon>
        <taxon>Pseudomonadota</taxon>
        <taxon>Gammaproteobacteria</taxon>
        <taxon>Legionellales</taxon>
        <taxon>Legionellaceae</taxon>
        <taxon>Legionella</taxon>
    </lineage>
</organism>
<proteinExistence type="predicted"/>
<dbReference type="SUPFAM" id="SSF50249">
    <property type="entry name" value="Nucleic acid-binding proteins"/>
    <property type="match status" value="1"/>
</dbReference>
<reference evidence="2 3" key="1">
    <citation type="submission" date="2018-06" db="EMBL/GenBank/DDBJ databases">
        <authorList>
            <consortium name="Pathogen Informatics"/>
            <person name="Doyle S."/>
        </authorList>
    </citation>
    <scope>NUCLEOTIDE SEQUENCE [LARGE SCALE GENOMIC DNA]</scope>
    <source>
        <strain evidence="2 3">NCTC11532</strain>
    </source>
</reference>
<protein>
    <submittedName>
        <fullName evidence="2">DNA-binding transcriptional repressor</fullName>
    </submittedName>
</protein>
<keyword evidence="2" id="KW-0238">DNA-binding</keyword>
<dbReference type="PANTHER" id="PTHR11544">
    <property type="entry name" value="COLD SHOCK DOMAIN CONTAINING PROTEINS"/>
    <property type="match status" value="1"/>
</dbReference>
<dbReference type="GO" id="GO:0003677">
    <property type="term" value="F:DNA binding"/>
    <property type="evidence" value="ECO:0007669"/>
    <property type="project" value="UniProtKB-KW"/>
</dbReference>
<dbReference type="InterPro" id="IPR012340">
    <property type="entry name" value="NA-bd_OB-fold"/>
</dbReference>
<dbReference type="InterPro" id="IPR050181">
    <property type="entry name" value="Cold_shock_domain"/>
</dbReference>
<dbReference type="Gene3D" id="2.40.50.140">
    <property type="entry name" value="Nucleic acid-binding proteins"/>
    <property type="match status" value="1"/>
</dbReference>
<dbReference type="Pfam" id="PF00313">
    <property type="entry name" value="CSD"/>
    <property type="match status" value="1"/>
</dbReference>
<dbReference type="InterPro" id="IPR011129">
    <property type="entry name" value="CSD"/>
</dbReference>
<accession>A0A378P304</accession>
<dbReference type="EMBL" id="UGPB01000002">
    <property type="protein sequence ID" value="STY78966.1"/>
    <property type="molecule type" value="Genomic_DNA"/>
</dbReference>
<dbReference type="STRING" id="1122170.GCA_000701265_00100"/>
<feature type="domain" description="CSD" evidence="1">
    <location>
        <begin position="20"/>
        <end position="86"/>
    </location>
</feature>
<sequence>MPHETIEHSNCQEKIKMADKIRGKVKWFNEGKGFGFIGSGGKDYFVHFSAIQSSGFKMLPEGATVLFKAGKGPKGHRQKKSRLLNK</sequence>
<keyword evidence="3" id="KW-1185">Reference proteome</keyword>
<dbReference type="Proteomes" id="UP000255297">
    <property type="component" value="Unassembled WGS sequence"/>
</dbReference>
<dbReference type="AlphaFoldDB" id="A0A378P304"/>
<dbReference type="PROSITE" id="PS51857">
    <property type="entry name" value="CSD_2"/>
    <property type="match status" value="1"/>
</dbReference>
<evidence type="ECO:0000313" key="2">
    <source>
        <dbReference type="EMBL" id="STY78966.1"/>
    </source>
</evidence>
<name>A0A378P304_9GAMM</name>
<dbReference type="SMART" id="SM00357">
    <property type="entry name" value="CSP"/>
    <property type="match status" value="1"/>
</dbReference>
<dbReference type="GO" id="GO:0005829">
    <property type="term" value="C:cytosol"/>
    <property type="evidence" value="ECO:0007669"/>
    <property type="project" value="UniProtKB-ARBA"/>
</dbReference>
<evidence type="ECO:0000259" key="1">
    <source>
        <dbReference type="PROSITE" id="PS51857"/>
    </source>
</evidence>
<evidence type="ECO:0000313" key="3">
    <source>
        <dbReference type="Proteomes" id="UP000255297"/>
    </source>
</evidence>
<dbReference type="CDD" id="cd04458">
    <property type="entry name" value="CSP_CDS"/>
    <property type="match status" value="1"/>
</dbReference>
<dbReference type="PRINTS" id="PR00050">
    <property type="entry name" value="COLDSHOCK"/>
</dbReference>
<dbReference type="InterPro" id="IPR002059">
    <property type="entry name" value="CSP_DNA-bd"/>
</dbReference>
<gene>
    <name evidence="2" type="primary">cspE</name>
    <name evidence="2" type="ORF">NCTC11532_03226</name>
</gene>